<keyword evidence="4" id="KW-1185">Reference proteome</keyword>
<feature type="compositionally biased region" description="Basic and acidic residues" evidence="1">
    <location>
        <begin position="179"/>
        <end position="192"/>
    </location>
</feature>
<organism evidence="3 4">
    <name type="scientific">Hippocampus comes</name>
    <name type="common">Tiger tail seahorse</name>
    <dbReference type="NCBI Taxonomy" id="109280"/>
    <lineage>
        <taxon>Eukaryota</taxon>
        <taxon>Metazoa</taxon>
        <taxon>Chordata</taxon>
        <taxon>Craniata</taxon>
        <taxon>Vertebrata</taxon>
        <taxon>Euteleostomi</taxon>
        <taxon>Actinopterygii</taxon>
        <taxon>Neopterygii</taxon>
        <taxon>Teleostei</taxon>
        <taxon>Neoteleostei</taxon>
        <taxon>Acanthomorphata</taxon>
        <taxon>Syngnathiaria</taxon>
        <taxon>Syngnathiformes</taxon>
        <taxon>Syngnathoidei</taxon>
        <taxon>Syngnathidae</taxon>
        <taxon>Hippocampus</taxon>
    </lineage>
</organism>
<dbReference type="GO" id="GO:0004386">
    <property type="term" value="F:helicase activity"/>
    <property type="evidence" value="ECO:0007669"/>
    <property type="project" value="UniProtKB-KW"/>
</dbReference>
<evidence type="ECO:0000313" key="3">
    <source>
        <dbReference type="Ensembl" id="ENSHCOP00000027836.1"/>
    </source>
</evidence>
<evidence type="ECO:0000256" key="1">
    <source>
        <dbReference type="SAM" id="MobiDB-lite"/>
    </source>
</evidence>
<proteinExistence type="predicted"/>
<feature type="region of interest" description="Disordered" evidence="1">
    <location>
        <begin position="129"/>
        <end position="151"/>
    </location>
</feature>
<evidence type="ECO:0000313" key="4">
    <source>
        <dbReference type="Proteomes" id="UP000264820"/>
    </source>
</evidence>
<dbReference type="Proteomes" id="UP000264820">
    <property type="component" value="Unplaced"/>
</dbReference>
<feature type="region of interest" description="Disordered" evidence="1">
    <location>
        <begin position="165"/>
        <end position="192"/>
    </location>
</feature>
<dbReference type="Pfam" id="PF24899">
    <property type="entry name" value="UBA_DHX29"/>
    <property type="match status" value="1"/>
</dbReference>
<dbReference type="Ensembl" id="ENSHCOT00000024382.1">
    <property type="protein sequence ID" value="ENSHCOP00000027836.1"/>
    <property type="gene ID" value="ENSHCOG00000019981.1"/>
</dbReference>
<sequence>TRQTAWRWGWWPTGRRTPKTYTLSNNAQVDTGGGSDKSILKVSIQADLEKTIIKLINDFRQENGDKGPVSGRLTSKKLLDLYTALQKFDFKREHIEEAMKTSVLYGGDLHSALDWLCLNLRDDELPEGFSQQMQEESQRNRPRFQPPVSVKDDDARMKDWILRYAEQSSDEDDGEEGEGEKTSQRNPELDEKFDPVSLMNKTIISIMVVIGIVRY</sequence>
<dbReference type="GeneTree" id="ENSGT00940000157286"/>
<dbReference type="STRING" id="109280.ENSHCOP00000027836"/>
<reference evidence="3" key="2">
    <citation type="submission" date="2025-09" db="UniProtKB">
        <authorList>
            <consortium name="Ensembl"/>
        </authorList>
    </citation>
    <scope>IDENTIFICATION</scope>
</reference>
<feature type="compositionally biased region" description="Acidic residues" evidence="1">
    <location>
        <begin position="168"/>
        <end position="178"/>
    </location>
</feature>
<name>A0A3Q2Z7G0_HIPCM</name>
<protein>
    <recommendedName>
        <fullName evidence="2">ATP-dependent RNA helicase DHX29-like UBA domain-containing protein</fullName>
    </recommendedName>
</protein>
<dbReference type="InterPro" id="IPR056890">
    <property type="entry name" value="UBA_DHX29-like"/>
</dbReference>
<dbReference type="GO" id="GO:0016787">
    <property type="term" value="F:hydrolase activity"/>
    <property type="evidence" value="ECO:0007669"/>
    <property type="project" value="UniProtKB-KW"/>
</dbReference>
<reference evidence="3" key="1">
    <citation type="submission" date="2025-08" db="UniProtKB">
        <authorList>
            <consortium name="Ensembl"/>
        </authorList>
    </citation>
    <scope>IDENTIFICATION</scope>
</reference>
<evidence type="ECO:0000259" key="2">
    <source>
        <dbReference type="Pfam" id="PF24899"/>
    </source>
</evidence>
<accession>A0A3Q2Z7G0</accession>
<dbReference type="AlphaFoldDB" id="A0A3Q2Z7G0"/>
<feature type="domain" description="ATP-dependent RNA helicase DHX29-like UBA" evidence="2">
    <location>
        <begin position="77"/>
        <end position="131"/>
    </location>
</feature>